<evidence type="ECO:0000313" key="5">
    <source>
        <dbReference type="Proteomes" id="UP001341281"/>
    </source>
</evidence>
<dbReference type="Pfam" id="PF07727">
    <property type="entry name" value="RVT_2"/>
    <property type="match status" value="1"/>
</dbReference>
<sequence>MVFIGYEKGSKAYRAYDPTTGKVVITRDVVFDEGTQWDWSGMENLETGSDAGSGDSFTVEYPVEENRRAIEGEEGQERTPSIQSQLEPLVGGNIEEEEPVTPVVAQFAPVADPSPIQFLSPPSNIDENFDADHAHPDYARDLDRVELLAVSADEPASLAEAMKHECWRRAMAKELAAIEENKTWTLTDLPADRRAIGLKWVFKVKRDEKGAVVRHKARLVVKGYSQQQGIDYDEVFAPVAHMEAIRLLVSLAAHEGWEVHHMDVKSAFLNGELKEEVFVEQPPGFLDPNIDHKVFKLHKALYGLHQAPRVWNHKLDESLISLGFKRSPSEHAIYCKEEGIEVKQSTEGISLCQKAYARKILEKAGMAGCNARQTPMVPRLKLTKESGSPLVDATLYRNIVGSLWYLVHTRPDLAFSVGYVSRFMEEPHEDHMAAVKQILRYVAGTKDKGLFYSRKKGTEPVLTGFSDSDHAVVRQEYIAAATAACQAIWLVRVLADMMGSEVKKPILMVDNKSTISIIKNPILNDRSKHIDVKFHVIREYSETGQIEVKFISTADQLGDILTKPLGRLKFQELRDKIGIVKWISHTRFRGRMLMGPEDIRWQEDDSGIDPVTYLRSRGAPTSGGRKPAGRGGPMPGPGRGRGFQKNMSKKDFPPPQNGVGKRSSDDIDILHTESLIKEVEKVFSVSNPDPQEVEKAKKVLKEQEQSLIDAIARLAEASDGESDGHNRGRRNSLYATNQNQANYPDVMPVDGDQADAM</sequence>
<evidence type="ECO:0008006" key="6">
    <source>
        <dbReference type="Google" id="ProtNLM"/>
    </source>
</evidence>
<name>A0AAQ3SYV6_PASNO</name>
<dbReference type="SUPFAM" id="SSF56672">
    <property type="entry name" value="DNA/RNA polymerases"/>
    <property type="match status" value="1"/>
</dbReference>
<proteinExistence type="predicted"/>
<dbReference type="InterPro" id="IPR043502">
    <property type="entry name" value="DNA/RNA_pol_sf"/>
</dbReference>
<gene>
    <name evidence="4" type="ORF">U9M48_013080</name>
</gene>
<organism evidence="4 5">
    <name type="scientific">Paspalum notatum var. saurae</name>
    <dbReference type="NCBI Taxonomy" id="547442"/>
    <lineage>
        <taxon>Eukaryota</taxon>
        <taxon>Viridiplantae</taxon>
        <taxon>Streptophyta</taxon>
        <taxon>Embryophyta</taxon>
        <taxon>Tracheophyta</taxon>
        <taxon>Spermatophyta</taxon>
        <taxon>Magnoliopsida</taxon>
        <taxon>Liliopsida</taxon>
        <taxon>Poales</taxon>
        <taxon>Poaceae</taxon>
        <taxon>PACMAD clade</taxon>
        <taxon>Panicoideae</taxon>
        <taxon>Andropogonodae</taxon>
        <taxon>Paspaleae</taxon>
        <taxon>Paspalinae</taxon>
        <taxon>Paspalum</taxon>
    </lineage>
</organism>
<dbReference type="EMBL" id="CP144747">
    <property type="protein sequence ID" value="WVZ63449.1"/>
    <property type="molecule type" value="Genomic_DNA"/>
</dbReference>
<feature type="compositionally biased region" description="Gly residues" evidence="1">
    <location>
        <begin position="629"/>
        <end position="641"/>
    </location>
</feature>
<evidence type="ECO:0000256" key="1">
    <source>
        <dbReference type="SAM" id="MobiDB-lite"/>
    </source>
</evidence>
<feature type="compositionally biased region" description="Polar residues" evidence="1">
    <location>
        <begin position="733"/>
        <end position="742"/>
    </location>
</feature>
<dbReference type="PANTHER" id="PTHR11439">
    <property type="entry name" value="GAG-POL-RELATED RETROTRANSPOSON"/>
    <property type="match status" value="1"/>
</dbReference>
<feature type="domain" description="Reverse transcriptase Ty1/copia-type" evidence="2">
    <location>
        <begin position="181"/>
        <end position="339"/>
    </location>
</feature>
<evidence type="ECO:0000259" key="2">
    <source>
        <dbReference type="Pfam" id="PF07727"/>
    </source>
</evidence>
<dbReference type="CDD" id="cd09272">
    <property type="entry name" value="RNase_HI_RT_Ty1"/>
    <property type="match status" value="1"/>
</dbReference>
<accession>A0AAQ3SYV6</accession>
<dbReference type="InterPro" id="IPR057670">
    <property type="entry name" value="SH3_retrovirus"/>
</dbReference>
<feature type="region of interest" description="Disordered" evidence="1">
    <location>
        <begin position="614"/>
        <end position="665"/>
    </location>
</feature>
<dbReference type="Pfam" id="PF25597">
    <property type="entry name" value="SH3_retrovirus"/>
    <property type="match status" value="1"/>
</dbReference>
<feature type="domain" description="Retroviral polymerase SH3-like" evidence="3">
    <location>
        <begin position="2"/>
        <end position="40"/>
    </location>
</feature>
<evidence type="ECO:0000313" key="4">
    <source>
        <dbReference type="EMBL" id="WVZ63449.1"/>
    </source>
</evidence>
<feature type="region of interest" description="Disordered" evidence="1">
    <location>
        <begin position="717"/>
        <end position="757"/>
    </location>
</feature>
<evidence type="ECO:0000259" key="3">
    <source>
        <dbReference type="Pfam" id="PF25597"/>
    </source>
</evidence>
<keyword evidence="5" id="KW-1185">Reference proteome</keyword>
<reference evidence="4 5" key="1">
    <citation type="submission" date="2024-02" db="EMBL/GenBank/DDBJ databases">
        <title>High-quality chromosome-scale genome assembly of Pensacola bahiagrass (Paspalum notatum Flugge var. saurae).</title>
        <authorList>
            <person name="Vega J.M."/>
            <person name="Podio M."/>
            <person name="Orjuela J."/>
            <person name="Siena L.A."/>
            <person name="Pessino S.C."/>
            <person name="Combes M.C."/>
            <person name="Mariac C."/>
            <person name="Albertini E."/>
            <person name="Pupilli F."/>
            <person name="Ortiz J.P.A."/>
            <person name="Leblanc O."/>
        </authorList>
    </citation>
    <scope>NUCLEOTIDE SEQUENCE [LARGE SCALE GENOMIC DNA]</scope>
    <source>
        <strain evidence="4">R1</strain>
        <tissue evidence="4">Leaf</tissue>
    </source>
</reference>
<dbReference type="PANTHER" id="PTHR11439:SF515">
    <property type="entry name" value="GAG-POL POLYPROTEIN"/>
    <property type="match status" value="1"/>
</dbReference>
<protein>
    <recommendedName>
        <fullName evidence="6">Reverse transcriptase Ty1/copia-type domain-containing protein</fullName>
    </recommendedName>
</protein>
<dbReference type="AlphaFoldDB" id="A0AAQ3SYV6"/>
<dbReference type="Proteomes" id="UP001341281">
    <property type="component" value="Chromosome 03"/>
</dbReference>
<dbReference type="InterPro" id="IPR013103">
    <property type="entry name" value="RVT_2"/>
</dbReference>